<dbReference type="GO" id="GO:0046872">
    <property type="term" value="F:metal ion binding"/>
    <property type="evidence" value="ECO:0007669"/>
    <property type="project" value="UniProtKB-UniRule"/>
</dbReference>
<comment type="caution">
    <text evidence="8">Lacks conserved residue(s) required for the propagation of feature annotation.</text>
</comment>
<dbReference type="CDD" id="cd11377">
    <property type="entry name" value="Pro-peptidase_S53"/>
    <property type="match status" value="1"/>
</dbReference>
<accession>A0A099CV07</accession>
<evidence type="ECO:0000256" key="2">
    <source>
        <dbReference type="ARBA" id="ARBA00022723"/>
    </source>
</evidence>
<evidence type="ECO:0000313" key="12">
    <source>
        <dbReference type="Proteomes" id="UP000029708"/>
    </source>
</evidence>
<protein>
    <recommendedName>
        <fullName evidence="10">Peptidase S53 domain-containing protein</fullName>
    </recommendedName>
</protein>
<keyword evidence="2 7" id="KW-0479">Metal-binding</keyword>
<feature type="chain" id="PRO_5001943936" description="Peptidase S53 domain-containing protein" evidence="9">
    <location>
        <begin position="38"/>
        <end position="549"/>
    </location>
</feature>
<keyword evidence="1 7" id="KW-0645">Protease</keyword>
<dbReference type="EMBL" id="JROI01000010">
    <property type="protein sequence ID" value="KGI77788.1"/>
    <property type="molecule type" value="Genomic_DNA"/>
</dbReference>
<evidence type="ECO:0000256" key="1">
    <source>
        <dbReference type="ARBA" id="ARBA00022670"/>
    </source>
</evidence>
<evidence type="ECO:0000256" key="6">
    <source>
        <dbReference type="ARBA" id="ARBA00023145"/>
    </source>
</evidence>
<dbReference type="PROSITE" id="PS51892">
    <property type="entry name" value="SUBTILASE"/>
    <property type="match status" value="1"/>
</dbReference>
<dbReference type="SMR" id="A0A099CV07"/>
<evidence type="ECO:0000256" key="3">
    <source>
        <dbReference type="ARBA" id="ARBA00022801"/>
    </source>
</evidence>
<comment type="similarity">
    <text evidence="8">Belongs to the peptidase S8 family.</text>
</comment>
<dbReference type="PANTHER" id="PTHR14218">
    <property type="entry name" value="PROTEASE S8 TRIPEPTIDYL PEPTIDASE I CLN2"/>
    <property type="match status" value="1"/>
</dbReference>
<dbReference type="Proteomes" id="UP000029708">
    <property type="component" value="Unassembled WGS sequence"/>
</dbReference>
<dbReference type="InterPro" id="IPR015366">
    <property type="entry name" value="S53_propep"/>
</dbReference>
<dbReference type="PROSITE" id="PS00138">
    <property type="entry name" value="SUBTILASE_SER"/>
    <property type="match status" value="1"/>
</dbReference>
<dbReference type="GO" id="GO:0004252">
    <property type="term" value="F:serine-type endopeptidase activity"/>
    <property type="evidence" value="ECO:0007669"/>
    <property type="project" value="UniProtKB-UniRule"/>
</dbReference>
<comment type="cofactor">
    <cofactor evidence="7">
        <name>Ca(2+)</name>
        <dbReference type="ChEBI" id="CHEBI:29108"/>
    </cofactor>
    <text evidence="7">Binds 1 Ca(2+) ion per subunit.</text>
</comment>
<keyword evidence="9" id="KW-0732">Signal</keyword>
<dbReference type="SUPFAM" id="SSF54897">
    <property type="entry name" value="Protease propeptides/inhibitors"/>
    <property type="match status" value="1"/>
</dbReference>
<evidence type="ECO:0000256" key="7">
    <source>
        <dbReference type="PROSITE-ProRule" id="PRU01032"/>
    </source>
</evidence>
<feature type="active site" description="Charge relay system" evidence="7">
    <location>
        <position position="289"/>
    </location>
</feature>
<organism evidence="11 12">
    <name type="scientific">Oleiagrimonas soli</name>
    <dbReference type="NCBI Taxonomy" id="1543381"/>
    <lineage>
        <taxon>Bacteria</taxon>
        <taxon>Pseudomonadati</taxon>
        <taxon>Pseudomonadota</taxon>
        <taxon>Gammaproteobacteria</taxon>
        <taxon>Lysobacterales</taxon>
        <taxon>Rhodanobacteraceae</taxon>
        <taxon>Oleiagrimonas</taxon>
    </lineage>
</organism>
<feature type="binding site" evidence="7">
    <location>
        <position position="517"/>
    </location>
    <ligand>
        <name>Ca(2+)</name>
        <dbReference type="ChEBI" id="CHEBI:29108"/>
    </ligand>
</feature>
<dbReference type="AlphaFoldDB" id="A0A099CV07"/>
<evidence type="ECO:0000256" key="4">
    <source>
        <dbReference type="ARBA" id="ARBA00022825"/>
    </source>
</evidence>
<feature type="active site" description="Charge relay system" evidence="7">
    <location>
        <position position="479"/>
    </location>
</feature>
<reference evidence="11 12" key="1">
    <citation type="submission" date="2014-09" db="EMBL/GenBank/DDBJ databases">
        <title>Xanthomonadaceae 3.5X direct submission.</title>
        <authorList>
            <person name="Fang T."/>
            <person name="Wang H."/>
        </authorList>
    </citation>
    <scope>NUCLEOTIDE SEQUENCE [LARGE SCALE GENOMIC DNA]</scope>
    <source>
        <strain evidence="11 12">3.5X</strain>
    </source>
</reference>
<keyword evidence="12" id="KW-1185">Reference proteome</keyword>
<feature type="active site" description="Charge relay system" evidence="7">
    <location>
        <position position="285"/>
    </location>
</feature>
<keyword evidence="3 7" id="KW-0378">Hydrolase</keyword>
<feature type="binding site" evidence="7">
    <location>
        <position position="530"/>
    </location>
    <ligand>
        <name>Ca(2+)</name>
        <dbReference type="ChEBI" id="CHEBI:29108"/>
    </ligand>
</feature>
<dbReference type="CDD" id="cd04056">
    <property type="entry name" value="Peptidases_S53"/>
    <property type="match status" value="1"/>
</dbReference>
<feature type="binding site" evidence="7">
    <location>
        <position position="532"/>
    </location>
    <ligand>
        <name>Ca(2+)</name>
        <dbReference type="ChEBI" id="CHEBI:29108"/>
    </ligand>
</feature>
<dbReference type="InterPro" id="IPR023828">
    <property type="entry name" value="Peptidase_S8_Ser-AS"/>
</dbReference>
<dbReference type="Gene3D" id="3.40.50.200">
    <property type="entry name" value="Peptidase S8/S53 domain"/>
    <property type="match status" value="1"/>
</dbReference>
<evidence type="ECO:0000256" key="5">
    <source>
        <dbReference type="ARBA" id="ARBA00022837"/>
    </source>
</evidence>
<dbReference type="SUPFAM" id="SSF52743">
    <property type="entry name" value="Subtilisin-like"/>
    <property type="match status" value="1"/>
</dbReference>
<name>A0A099CV07_9GAMM</name>
<feature type="signal peptide" evidence="9">
    <location>
        <begin position="1"/>
        <end position="37"/>
    </location>
</feature>
<keyword evidence="4 7" id="KW-0720">Serine protease</keyword>
<sequence length="549" mass="55761">MSRSNFLEGCLMNRKSLSLHVAVTAALALTTAVPAWAGSAHWAATATGAHALASDMEVHGAAALDTPVHVTIALKARNQAELQKLAATAHAPMSAQEVIDEFAPTTAQVQSVVDYLKGQGFTNISVSANRMLVSADGDAARAQSAFHTSLVSVTTAHGRHAFANTSAAQVPSSIAGSVLSVIGLQTVARPHVMLQGQAGTQGLFGGGSHPSGTVTGHDPSEFPTIYDVGSTPAATSVNVGIISDGDMSATLQDLNQFVASHGLATPNVQIVYPGAQGTDTSGTAEWDLDSQDILAMSGGVNKLIFYAATSLSNSDLTAAFNKAVSDDQAQVVNVSLGECETSAYQDGSMAADDQILAMGVAQGQTFSISTGDSGANECASLPLGLGSLPFGSTPSYPASSPYVIAVSGTTVGTSSSNGWVDATLWSDAGGSPSTVEPKPSWQTQGDSMRDVADVAFDADPNSGSIIIVNGSNAQYGGTSLAAPLFAATWARMLASHPGLGFAGPHLYSVSTSVYHDIVNGSNGAESASTGWDYASGFGSIDVSALNAQL</sequence>
<dbReference type="GO" id="GO:0008240">
    <property type="term" value="F:tripeptidyl-peptidase activity"/>
    <property type="evidence" value="ECO:0007669"/>
    <property type="project" value="TreeGrafter"/>
</dbReference>
<dbReference type="InterPro" id="IPR030400">
    <property type="entry name" value="Sedolisin_dom"/>
</dbReference>
<evidence type="ECO:0000313" key="11">
    <source>
        <dbReference type="EMBL" id="KGI77788.1"/>
    </source>
</evidence>
<evidence type="ECO:0000259" key="10">
    <source>
        <dbReference type="PROSITE" id="PS51695"/>
    </source>
</evidence>
<dbReference type="HOGENOM" id="CLU_012501_0_0_6"/>
<dbReference type="STRING" id="1543381.LF63_0105015"/>
<dbReference type="SMART" id="SM00944">
    <property type="entry name" value="Pro-kuma_activ"/>
    <property type="match status" value="1"/>
</dbReference>
<comment type="caution">
    <text evidence="11">The sequence shown here is derived from an EMBL/GenBank/DDBJ whole genome shotgun (WGS) entry which is preliminary data.</text>
</comment>
<proteinExistence type="inferred from homology"/>
<evidence type="ECO:0000256" key="9">
    <source>
        <dbReference type="SAM" id="SignalP"/>
    </source>
</evidence>
<gene>
    <name evidence="11" type="ORF">LF63_0105015</name>
</gene>
<dbReference type="GO" id="GO:0006508">
    <property type="term" value="P:proteolysis"/>
    <property type="evidence" value="ECO:0007669"/>
    <property type="project" value="UniProtKB-KW"/>
</dbReference>
<dbReference type="Pfam" id="PF09286">
    <property type="entry name" value="Pro-kuma_activ"/>
    <property type="match status" value="1"/>
</dbReference>
<evidence type="ECO:0000256" key="8">
    <source>
        <dbReference type="PROSITE-ProRule" id="PRU01240"/>
    </source>
</evidence>
<feature type="domain" description="Peptidase S53" evidence="10">
    <location>
        <begin position="216"/>
        <end position="549"/>
    </location>
</feature>
<dbReference type="InterPro" id="IPR036852">
    <property type="entry name" value="Peptidase_S8/S53_dom_sf"/>
</dbReference>
<dbReference type="InterPro" id="IPR050819">
    <property type="entry name" value="Tripeptidyl-peptidase_I"/>
</dbReference>
<keyword evidence="6" id="KW-0865">Zymogen</keyword>
<keyword evidence="5 7" id="KW-0106">Calcium</keyword>
<feature type="binding site" evidence="7">
    <location>
        <position position="516"/>
    </location>
    <ligand>
        <name>Ca(2+)</name>
        <dbReference type="ChEBI" id="CHEBI:29108"/>
    </ligand>
</feature>
<dbReference type="PANTHER" id="PTHR14218:SF15">
    <property type="entry name" value="TRIPEPTIDYL-PEPTIDASE 1"/>
    <property type="match status" value="1"/>
</dbReference>
<dbReference type="PROSITE" id="PS51695">
    <property type="entry name" value="SEDOLISIN"/>
    <property type="match status" value="1"/>
</dbReference>